<dbReference type="EMBL" id="CP115543">
    <property type="protein sequence ID" value="WNH48889.1"/>
    <property type="molecule type" value="Genomic_DNA"/>
</dbReference>
<dbReference type="RefSeq" id="WP_311183393.1">
    <property type="nucleotide sequence ID" value="NZ_CP115543.1"/>
</dbReference>
<organism evidence="3 4">
    <name type="scientific">Stenotrophomonas aracearum</name>
    <dbReference type="NCBI Taxonomy" id="3003272"/>
    <lineage>
        <taxon>Bacteria</taxon>
        <taxon>Pseudomonadati</taxon>
        <taxon>Pseudomonadota</taxon>
        <taxon>Gammaproteobacteria</taxon>
        <taxon>Lysobacterales</taxon>
        <taxon>Lysobacteraceae</taxon>
        <taxon>Stenotrophomonas</taxon>
    </lineage>
</organism>
<evidence type="ECO:0000313" key="3">
    <source>
        <dbReference type="EMBL" id="WNH48889.1"/>
    </source>
</evidence>
<protein>
    <submittedName>
        <fullName evidence="3">I78 family peptidase inhibitor</fullName>
    </submittedName>
</protein>
<dbReference type="PANTHER" id="PTHR39600:SF1">
    <property type="entry name" value="PEPTIDASE INHIBITOR I78 FAMILY PROTEIN"/>
    <property type="match status" value="1"/>
</dbReference>
<dbReference type="Proteomes" id="UP001305421">
    <property type="component" value="Chromosome"/>
</dbReference>
<evidence type="ECO:0000256" key="2">
    <source>
        <dbReference type="SAM" id="SignalP"/>
    </source>
</evidence>
<feature type="region of interest" description="Disordered" evidence="1">
    <location>
        <begin position="19"/>
        <end position="46"/>
    </location>
</feature>
<keyword evidence="4" id="KW-1185">Reference proteome</keyword>
<reference evidence="3 4" key="1">
    <citation type="submission" date="2022-12" db="EMBL/GenBank/DDBJ databases">
        <title>Two new species, Stenotrophomonas aracearum and Stenotrophomonas oahuensis, isolated from Anthurium (Araceae family) in Hawaii.</title>
        <authorList>
            <person name="Chunag S.C."/>
            <person name="Dobhal S."/>
            <person name="Alvarez A."/>
            <person name="Arif M."/>
        </authorList>
    </citation>
    <scope>NUCLEOTIDE SEQUENCE [LARGE SCALE GENOMIC DNA]</scope>
    <source>
        <strain evidence="3 4">A5588</strain>
    </source>
</reference>
<feature type="chain" id="PRO_5046763002" evidence="2">
    <location>
        <begin position="18"/>
        <end position="111"/>
    </location>
</feature>
<dbReference type="PANTHER" id="PTHR39600">
    <property type="entry name" value="PEPTIDASE INHIBITOR I78 FAMILY PROTEIN"/>
    <property type="match status" value="1"/>
</dbReference>
<keyword evidence="2" id="KW-0732">Signal</keyword>
<feature type="signal peptide" evidence="2">
    <location>
        <begin position="1"/>
        <end position="17"/>
    </location>
</feature>
<sequence>MRLPMLLLISCALPLSACSSPPPKNTEEPPQAVVDPIPTGMGNGTKCNPEALKGLEGQVASQALVDKTVTAAGAKHARVVKPGMAVTMDFREDRLTIQVDENNKITSIGCN</sequence>
<dbReference type="InterPro" id="IPR021719">
    <property type="entry name" value="Prot_inh_I78"/>
</dbReference>
<name>A0ABY9YDD7_9GAMM</name>
<proteinExistence type="predicted"/>
<evidence type="ECO:0000313" key="4">
    <source>
        <dbReference type="Proteomes" id="UP001305421"/>
    </source>
</evidence>
<gene>
    <name evidence="3" type="ORF">PDM28_00710</name>
</gene>
<dbReference type="Gene3D" id="3.30.10.10">
    <property type="entry name" value="Trypsin Inhibitor V, subunit A"/>
    <property type="match status" value="1"/>
</dbReference>
<accession>A0ABY9YDD7</accession>
<evidence type="ECO:0000256" key="1">
    <source>
        <dbReference type="SAM" id="MobiDB-lite"/>
    </source>
</evidence>
<dbReference type="Pfam" id="PF11720">
    <property type="entry name" value="Inhibitor_I78"/>
    <property type="match status" value="1"/>
</dbReference>